<comment type="caution">
    <text evidence="3">The sequence shown here is derived from an EMBL/GenBank/DDBJ whole genome shotgun (WGS) entry which is preliminary data.</text>
</comment>
<protein>
    <submittedName>
        <fullName evidence="3">IS4-like element ISLpn9 family transposase</fullName>
    </submittedName>
</protein>
<dbReference type="NCBIfam" id="NF033591">
    <property type="entry name" value="transpos_IS4_2"/>
    <property type="match status" value="1"/>
</dbReference>
<dbReference type="RefSeq" id="WP_345005064.1">
    <property type="nucleotide sequence ID" value="NZ_BAABCY010000034.1"/>
</dbReference>
<keyword evidence="1" id="KW-0472">Membrane</keyword>
<evidence type="ECO:0000259" key="2">
    <source>
        <dbReference type="Pfam" id="PF01609"/>
    </source>
</evidence>
<sequence length="299" mass="34835">MKKTNAVTKNSELTLVLNSHFQGKLNLARVKLISHFIIALCKVQTVTFEKLANAFDARANPESSLRRIQRFIANYSLDSNLIARLVFNLLPKQDKLILSIDRTNWKFGQTNINIFMLAIVYKGVAFPLLFAMLDKRGNSNSKERIELVNRFICLFGKDVIDSVVADREFVGEQWLGFLNTNKIRYYIRIRNNFKVFLPHKNKTIKASHLFNRFKVNEFVHYNKIVRVNGALCYLSGCKLGNNSRKQDFLIIVSFNKPEKAQQDYKQRWQIEMCFKAMKSSGFDIEKTHLKDIDRIEKLI</sequence>
<dbReference type="EMBL" id="BAABCY010000034">
    <property type="protein sequence ID" value="GAA3563741.1"/>
    <property type="molecule type" value="Genomic_DNA"/>
</dbReference>
<dbReference type="Gene3D" id="3.90.350.10">
    <property type="entry name" value="Transposase Inhibitor Protein From Tn5, Chain A, domain 1"/>
    <property type="match status" value="1"/>
</dbReference>
<evidence type="ECO:0000256" key="1">
    <source>
        <dbReference type="SAM" id="Phobius"/>
    </source>
</evidence>
<organism evidence="3 4">
    <name type="scientific">Snuella lapsa</name>
    <dbReference type="NCBI Taxonomy" id="870481"/>
    <lineage>
        <taxon>Bacteria</taxon>
        <taxon>Pseudomonadati</taxon>
        <taxon>Bacteroidota</taxon>
        <taxon>Flavobacteriia</taxon>
        <taxon>Flavobacteriales</taxon>
        <taxon>Flavobacteriaceae</taxon>
        <taxon>Snuella</taxon>
    </lineage>
</organism>
<dbReference type="Proteomes" id="UP001500954">
    <property type="component" value="Unassembled WGS sequence"/>
</dbReference>
<reference evidence="4" key="1">
    <citation type="journal article" date="2019" name="Int. J. Syst. Evol. Microbiol.">
        <title>The Global Catalogue of Microorganisms (GCM) 10K type strain sequencing project: providing services to taxonomists for standard genome sequencing and annotation.</title>
        <authorList>
            <consortium name="The Broad Institute Genomics Platform"/>
            <consortium name="The Broad Institute Genome Sequencing Center for Infectious Disease"/>
            <person name="Wu L."/>
            <person name="Ma J."/>
        </authorList>
    </citation>
    <scope>NUCLEOTIDE SEQUENCE [LARGE SCALE GENOMIC DNA]</scope>
    <source>
        <strain evidence="4">JCM 17111</strain>
    </source>
</reference>
<feature type="domain" description="Transposase IS4-like" evidence="2">
    <location>
        <begin position="94"/>
        <end position="298"/>
    </location>
</feature>
<gene>
    <name evidence="3" type="ORF">GCM10022395_12840</name>
</gene>
<evidence type="ECO:0000313" key="3">
    <source>
        <dbReference type="EMBL" id="GAA3563741.1"/>
    </source>
</evidence>
<dbReference type="InterPro" id="IPR012337">
    <property type="entry name" value="RNaseH-like_sf"/>
</dbReference>
<name>A0ABP6X9N9_9FLAO</name>
<keyword evidence="1" id="KW-0812">Transmembrane</keyword>
<proteinExistence type="predicted"/>
<accession>A0ABP6X9N9</accession>
<feature type="transmembrane region" description="Helical" evidence="1">
    <location>
        <begin position="112"/>
        <end position="133"/>
    </location>
</feature>
<keyword evidence="4" id="KW-1185">Reference proteome</keyword>
<dbReference type="Pfam" id="PF01609">
    <property type="entry name" value="DDE_Tnp_1"/>
    <property type="match status" value="1"/>
</dbReference>
<evidence type="ECO:0000313" key="4">
    <source>
        <dbReference type="Proteomes" id="UP001500954"/>
    </source>
</evidence>
<dbReference type="InterPro" id="IPR002559">
    <property type="entry name" value="Transposase_11"/>
</dbReference>
<dbReference type="SUPFAM" id="SSF53098">
    <property type="entry name" value="Ribonuclease H-like"/>
    <property type="match status" value="1"/>
</dbReference>
<keyword evidence="1" id="KW-1133">Transmembrane helix</keyword>
<dbReference type="InterPro" id="IPR047658">
    <property type="entry name" value="IS4-like_transpos"/>
</dbReference>